<dbReference type="GO" id="GO:0005576">
    <property type="term" value="C:extracellular region"/>
    <property type="evidence" value="ECO:0007669"/>
    <property type="project" value="UniProtKB-SubCell"/>
</dbReference>
<keyword evidence="5 6" id="KW-0041">Annexin</keyword>
<dbReference type="PANTHER" id="PTHR10502">
    <property type="entry name" value="ANNEXIN"/>
    <property type="match status" value="1"/>
</dbReference>
<dbReference type="Gene3D" id="1.10.220.10">
    <property type="entry name" value="Annexin"/>
    <property type="match status" value="4"/>
</dbReference>
<dbReference type="PROSITE" id="PS51897">
    <property type="entry name" value="ANNEXIN_2"/>
    <property type="match status" value="4"/>
</dbReference>
<dbReference type="FunFam" id="1.10.220.10:FF:000001">
    <property type="entry name" value="Annexin"/>
    <property type="match status" value="1"/>
</dbReference>
<dbReference type="GO" id="GO:0005509">
    <property type="term" value="F:calcium ion binding"/>
    <property type="evidence" value="ECO:0007669"/>
    <property type="project" value="InterPro"/>
</dbReference>
<keyword evidence="4 6" id="KW-0677">Repeat</keyword>
<dbReference type="PRINTS" id="PR00196">
    <property type="entry name" value="ANNEXIN"/>
</dbReference>
<sequence length="408" mass="46023">MSGTCVYRTWCTFVRLRVWSLHPISLITGSRTLRIGHRRVYFESPTNRMSSGSGFGLQRSWFHKIDSNGKLLRPTIEPTPGFSASADAERLHRAMKGAGTDEDTLINILARRTNHERQEICASYKSHYNKTLREDIKSDTSGQFKTVLCELCLDAPYMLAKSLYYAMKGIGTNERVFIEVMATLWNDEMKAVEAAYLQVLKDEKIEDPKRTLITDLTNETSGDFQYALTLLAQAQRDDIPAIQLKAISQNGVQSVVNKELADSDAKELLAAGASKVGTNEKRISRIVCGRTPFQLAADAETYARLFGKSLLDDMNSELSGDYRTLVITLIRYATDRPSLIAEWLNDAMQGIGTRDYTLMRLLITRSEIDLEDVKEAYAKNYGQRLVDKVRNDTSGDYRRALLKLLGEE</sequence>
<dbReference type="GO" id="GO:0005544">
    <property type="term" value="F:calcium-dependent phospholipid binding"/>
    <property type="evidence" value="ECO:0007669"/>
    <property type="project" value="UniProtKB-KW"/>
</dbReference>
<dbReference type="Pfam" id="PF00191">
    <property type="entry name" value="Annexin"/>
    <property type="match status" value="4"/>
</dbReference>
<dbReference type="GO" id="GO:0005886">
    <property type="term" value="C:plasma membrane"/>
    <property type="evidence" value="ECO:0007669"/>
    <property type="project" value="TreeGrafter"/>
</dbReference>
<dbReference type="GO" id="GO:0005634">
    <property type="term" value="C:nucleus"/>
    <property type="evidence" value="ECO:0007669"/>
    <property type="project" value="TreeGrafter"/>
</dbReference>
<keyword evidence="8" id="KW-1185">Reference proteome</keyword>
<evidence type="ECO:0000256" key="1">
    <source>
        <dbReference type="ARBA" id="ARBA00004613"/>
    </source>
</evidence>
<dbReference type="OrthoDB" id="37886at2759"/>
<proteinExistence type="inferred from homology"/>
<keyword evidence="6" id="KW-0111">Calcium/phospholipid-binding</keyword>
<evidence type="ECO:0000256" key="6">
    <source>
        <dbReference type="RuleBase" id="RU003540"/>
    </source>
</evidence>
<keyword evidence="3" id="KW-0964">Secreted</keyword>
<dbReference type="InterPro" id="IPR037104">
    <property type="entry name" value="Annexin_sf"/>
</dbReference>
<dbReference type="GO" id="GO:0012506">
    <property type="term" value="C:vesicle membrane"/>
    <property type="evidence" value="ECO:0007669"/>
    <property type="project" value="TreeGrafter"/>
</dbReference>
<protein>
    <recommendedName>
        <fullName evidence="6">Annexin</fullName>
    </recommendedName>
</protein>
<comment type="subcellular location">
    <subcellularLocation>
        <location evidence="1">Secreted</location>
    </subcellularLocation>
</comment>
<dbReference type="Proteomes" id="UP000822476">
    <property type="component" value="Unassembled WGS sequence"/>
</dbReference>
<evidence type="ECO:0000256" key="2">
    <source>
        <dbReference type="ARBA" id="ARBA00007831"/>
    </source>
</evidence>
<dbReference type="GO" id="GO:0005737">
    <property type="term" value="C:cytoplasm"/>
    <property type="evidence" value="ECO:0007669"/>
    <property type="project" value="TreeGrafter"/>
</dbReference>
<dbReference type="GO" id="GO:0001786">
    <property type="term" value="F:phosphatidylserine binding"/>
    <property type="evidence" value="ECO:0007669"/>
    <property type="project" value="TreeGrafter"/>
</dbReference>
<evidence type="ECO:0000256" key="3">
    <source>
        <dbReference type="ARBA" id="ARBA00022525"/>
    </source>
</evidence>
<evidence type="ECO:0000313" key="7">
    <source>
        <dbReference type="EMBL" id="KAF7261501.1"/>
    </source>
</evidence>
<accession>A0A8S9Z8N0</accession>
<dbReference type="SMART" id="SM00335">
    <property type="entry name" value="ANX"/>
    <property type="match status" value="4"/>
</dbReference>
<dbReference type="PROSITE" id="PS00223">
    <property type="entry name" value="ANNEXIN_1"/>
    <property type="match status" value="2"/>
</dbReference>
<dbReference type="InterPro" id="IPR018502">
    <property type="entry name" value="Annexin_repeat"/>
</dbReference>
<evidence type="ECO:0000256" key="4">
    <source>
        <dbReference type="ARBA" id="ARBA00022737"/>
    </source>
</evidence>
<comment type="similarity">
    <text evidence="2 6">Belongs to the annexin family.</text>
</comment>
<organism evidence="7 8">
    <name type="scientific">Paragonimus skrjabini miyazakii</name>
    <dbReference type="NCBI Taxonomy" id="59628"/>
    <lineage>
        <taxon>Eukaryota</taxon>
        <taxon>Metazoa</taxon>
        <taxon>Spiralia</taxon>
        <taxon>Lophotrochozoa</taxon>
        <taxon>Platyhelminthes</taxon>
        <taxon>Trematoda</taxon>
        <taxon>Digenea</taxon>
        <taxon>Plagiorchiida</taxon>
        <taxon>Troglotremata</taxon>
        <taxon>Troglotrematidae</taxon>
        <taxon>Paragonimus</taxon>
    </lineage>
</organism>
<dbReference type="EMBL" id="JTDE01000355">
    <property type="protein sequence ID" value="KAF7261501.1"/>
    <property type="molecule type" value="Genomic_DNA"/>
</dbReference>
<dbReference type="InterPro" id="IPR001464">
    <property type="entry name" value="Annexin"/>
</dbReference>
<dbReference type="AlphaFoldDB" id="A0A8S9Z8N0"/>
<comment type="caution">
    <text evidence="7">The sequence shown here is derived from an EMBL/GenBank/DDBJ whole genome shotgun (WGS) entry which is preliminary data.</text>
</comment>
<evidence type="ECO:0000313" key="8">
    <source>
        <dbReference type="Proteomes" id="UP000822476"/>
    </source>
</evidence>
<dbReference type="PANTHER" id="PTHR10502:SF102">
    <property type="entry name" value="ANNEXIN B11"/>
    <property type="match status" value="1"/>
</dbReference>
<reference evidence="7" key="1">
    <citation type="submission" date="2019-07" db="EMBL/GenBank/DDBJ databases">
        <title>Annotation for the trematode Paragonimus miyazaki's.</title>
        <authorList>
            <person name="Choi Y.-J."/>
        </authorList>
    </citation>
    <scope>NUCLEOTIDE SEQUENCE</scope>
    <source>
        <strain evidence="7">Japan</strain>
    </source>
</reference>
<keyword evidence="6" id="KW-0106">Calcium</keyword>
<dbReference type="InterPro" id="IPR018252">
    <property type="entry name" value="Annexin_repeat_CS"/>
</dbReference>
<gene>
    <name evidence="7" type="ORF">EG68_01071</name>
</gene>
<dbReference type="FunFam" id="1.10.220.10:FF:000005">
    <property type="entry name" value="Annexin"/>
    <property type="match status" value="1"/>
</dbReference>
<evidence type="ECO:0000256" key="5">
    <source>
        <dbReference type="ARBA" id="ARBA00023216"/>
    </source>
</evidence>
<name>A0A8S9Z8N0_9TREM</name>
<comment type="domain">
    <text evidence="6">A pair of annexin repeats may form one binding site for calcium and phospholipid.</text>
</comment>
<dbReference type="SUPFAM" id="SSF47874">
    <property type="entry name" value="Annexin"/>
    <property type="match status" value="1"/>
</dbReference>